<evidence type="ECO:0000256" key="2">
    <source>
        <dbReference type="ARBA" id="ARBA00008712"/>
    </source>
</evidence>
<keyword evidence="6" id="KW-0732">Signal</keyword>
<dbReference type="GO" id="GO:0005615">
    <property type="term" value="C:extracellular space"/>
    <property type="evidence" value="ECO:0007669"/>
    <property type="project" value="TreeGrafter"/>
</dbReference>
<sequence>MRFVGIKSCSTFGERHLSSLRPTMKLLVVGLALCALSWGHNLPNQEYQPGGQSYYTQDIPDTQDYVQGDMQDGEFLGEDGGDSYQQQDKFDGGDMDEGMGEQQQEDALLSSEDGAIPDEEEGRRVYLMHLGTEVEEQIAGEFYEAPGDSFVKMEEVPPEDDEDMGGPTEQHHHKFKIGKRSADDDTLSELEVFLQQKEEEGDKGVGYGGSVTVQWNNKLHEPMSVTCGAGFALYHMRSVFNAGAQDRQFLFGCKRVAPLCMPGNNYDPAKRVCKWYKMNNIATTGQYHCPGNYYLAGVQSKATCKHDREWHGMCCNTPHLCTRCRWTGYLNDFKGGISYTAPGVFGGMISIYNSAAGDRRYRVSTCTVRAC</sequence>
<dbReference type="InterPro" id="IPR026645">
    <property type="entry name" value="Dermatopontin"/>
</dbReference>
<keyword evidence="3" id="KW-0964">Secreted</keyword>
<evidence type="ECO:0000313" key="7">
    <source>
        <dbReference type="EMBL" id="CAI8037023.1"/>
    </source>
</evidence>
<feature type="compositionally biased region" description="Acidic residues" evidence="5">
    <location>
        <begin position="71"/>
        <end position="81"/>
    </location>
</feature>
<evidence type="ECO:0000256" key="4">
    <source>
        <dbReference type="ARBA" id="ARBA00023157"/>
    </source>
</evidence>
<accession>A0AA35SX65</accession>
<feature type="region of interest" description="Disordered" evidence="5">
    <location>
        <begin position="68"/>
        <end position="103"/>
    </location>
</feature>
<evidence type="ECO:0000256" key="5">
    <source>
        <dbReference type="SAM" id="MobiDB-lite"/>
    </source>
</evidence>
<name>A0AA35SX65_GEOBA</name>
<keyword evidence="8" id="KW-1185">Reference proteome</keyword>
<dbReference type="PANTHER" id="PTHR15040:SF1">
    <property type="entry name" value="DERMATOPONTIN-LIKE ISOFORM X1"/>
    <property type="match status" value="1"/>
</dbReference>
<dbReference type="GO" id="GO:0030199">
    <property type="term" value="P:collagen fibril organization"/>
    <property type="evidence" value="ECO:0007669"/>
    <property type="project" value="TreeGrafter"/>
</dbReference>
<evidence type="ECO:0000256" key="1">
    <source>
        <dbReference type="ARBA" id="ARBA00004613"/>
    </source>
</evidence>
<dbReference type="Proteomes" id="UP001174909">
    <property type="component" value="Unassembled WGS sequence"/>
</dbReference>
<gene>
    <name evidence="7" type="ORF">GBAR_LOCUS20721</name>
</gene>
<evidence type="ECO:0000256" key="6">
    <source>
        <dbReference type="SAM" id="SignalP"/>
    </source>
</evidence>
<comment type="caution">
    <text evidence="7">The sequence shown here is derived from an EMBL/GenBank/DDBJ whole genome shotgun (WGS) entry which is preliminary data.</text>
</comment>
<comment type="subcellular location">
    <subcellularLocation>
        <location evidence="1">Secreted</location>
    </subcellularLocation>
</comment>
<dbReference type="EMBL" id="CASHTH010002909">
    <property type="protein sequence ID" value="CAI8037023.1"/>
    <property type="molecule type" value="Genomic_DNA"/>
</dbReference>
<keyword evidence="4" id="KW-1015">Disulfide bond</keyword>
<evidence type="ECO:0000313" key="8">
    <source>
        <dbReference type="Proteomes" id="UP001174909"/>
    </source>
</evidence>
<dbReference type="GO" id="GO:0031012">
    <property type="term" value="C:extracellular matrix"/>
    <property type="evidence" value="ECO:0007669"/>
    <property type="project" value="TreeGrafter"/>
</dbReference>
<organism evidence="7 8">
    <name type="scientific">Geodia barretti</name>
    <name type="common">Barrett's horny sponge</name>
    <dbReference type="NCBI Taxonomy" id="519541"/>
    <lineage>
        <taxon>Eukaryota</taxon>
        <taxon>Metazoa</taxon>
        <taxon>Porifera</taxon>
        <taxon>Demospongiae</taxon>
        <taxon>Heteroscleromorpha</taxon>
        <taxon>Tetractinellida</taxon>
        <taxon>Astrophorina</taxon>
        <taxon>Geodiidae</taxon>
        <taxon>Geodia</taxon>
    </lineage>
</organism>
<protein>
    <submittedName>
        <fullName evidence="7">Hemagglutinin/amebocyte aggregation factor</fullName>
    </submittedName>
</protein>
<evidence type="ECO:0000256" key="3">
    <source>
        <dbReference type="ARBA" id="ARBA00022525"/>
    </source>
</evidence>
<feature type="signal peptide" evidence="6">
    <location>
        <begin position="1"/>
        <end position="39"/>
    </location>
</feature>
<proteinExistence type="inferred from homology"/>
<dbReference type="AlphaFoldDB" id="A0AA35SX65"/>
<dbReference type="PANTHER" id="PTHR15040">
    <property type="entry name" value="DERMATOPONTIN-RELATED"/>
    <property type="match status" value="1"/>
</dbReference>
<dbReference type="Pfam" id="PF14704">
    <property type="entry name" value="DERM"/>
    <property type="match status" value="1"/>
</dbReference>
<comment type="similarity">
    <text evidence="2">Belongs to the dermatopontin family.</text>
</comment>
<reference evidence="7" key="1">
    <citation type="submission" date="2023-03" db="EMBL/GenBank/DDBJ databases">
        <authorList>
            <person name="Steffen K."/>
            <person name="Cardenas P."/>
        </authorList>
    </citation>
    <scope>NUCLEOTIDE SEQUENCE</scope>
</reference>
<feature type="chain" id="PRO_5041270895" evidence="6">
    <location>
        <begin position="40"/>
        <end position="371"/>
    </location>
</feature>